<dbReference type="GO" id="GO:0071160">
    <property type="term" value="F:cyanophycin synthetase activity (L-aspartate-adding)"/>
    <property type="evidence" value="ECO:0007669"/>
    <property type="project" value="UniProtKB-EC"/>
</dbReference>
<sequence>MQILEQRFLRGPNVHADSPCLLSVVDLQDLYGKSTKDLPGFNHALLELLPSLHGERLPAGQPGGFAQRLREGTYLGRVIEHVTLELQTLAGAPASFGRTRPVNGRPGQFRIVCAYSCEKLAEPAFDLALDLVTALAHGEGFELGPRLEELREIAGRYAIGTSTAAVIAAAQERGIPVQRITDEANLFLLGWGVRQKRLQATTTGDTSFIAVKIASDKQLTKALLKEAGVPVPEGDVVTTVESAQRAARRLNGPVTLKPLDGNQGKGVTVDCNTPDDVARAFEFARQYGRRIIVERHVKGCDYRVLVAGGRVAAASRRRPAHVVGDGVKTIRELVEIENANPARGAGHATILTRIALDEHAADMLSRQGFEFDSVLPVGVVAELRGNANLSTGGTAEDVTDLLPDTTRLLCVRAASKIGLDVAGIDIVCEDIGQPLAAQRGAVIEVNAAPGIRMHQYPSAGEARDAGEAIVDGLMGASDGRIPVIALTGTNGKTTTTLLVAHAARMAGRVTGVTTTEGVFIDGKQVVKGDCTGYWSARTVLHAPEVEIAVLETARGGILKRGLAYDRCDVAVVLNIAADHLGLDGVDTVEDLAQVKAVVAQSASKAVVLNAEDALCVQMARRVKPGAEVLFFSMDAENPVLLKHLEDGGRGAYLQDGAVVIADGHIQQAVIKVESMPVAFGGLARFNIANALAAAAALMASDFSHLQIAAGLSTFVSNGRTNPLRTNMFDVRGVTVIVDYAHNPAAYAAMADMARGMLPGQLVGIVTAPGDRRDSDLREVGKVCGARFDELVVYESQSRGRAVGEAVDLILAGAEEAVGLTDTLHRELEVGNAIRLGLSLCEPGDVLVFACGSSLQVFVDAIRATDPESADLIAAQTT</sequence>
<evidence type="ECO:0000256" key="9">
    <source>
        <dbReference type="ARBA" id="ARBA00022840"/>
    </source>
</evidence>
<evidence type="ECO:0000256" key="4">
    <source>
        <dbReference type="ARBA" id="ARBA00012968"/>
    </source>
</evidence>
<dbReference type="InterPro" id="IPR011810">
    <property type="entry name" value="Cya_phycin_syn"/>
</dbReference>
<dbReference type="GO" id="GO:0005524">
    <property type="term" value="F:ATP binding"/>
    <property type="evidence" value="ECO:0007669"/>
    <property type="project" value="UniProtKB-UniRule"/>
</dbReference>
<evidence type="ECO:0000256" key="12">
    <source>
        <dbReference type="ARBA" id="ARBA00048425"/>
    </source>
</evidence>
<dbReference type="PANTHER" id="PTHR23135:SF18">
    <property type="entry name" value="CYANOPHYCIN SYNTHETASE"/>
    <property type="match status" value="1"/>
</dbReference>
<dbReference type="Pfam" id="PF02875">
    <property type="entry name" value="Mur_ligase_C"/>
    <property type="match status" value="1"/>
</dbReference>
<dbReference type="InterPro" id="IPR011761">
    <property type="entry name" value="ATP-grasp"/>
</dbReference>
<evidence type="ECO:0000256" key="2">
    <source>
        <dbReference type="ARBA" id="ARBA00009060"/>
    </source>
</evidence>
<comment type="catalytic activity">
    <reaction evidence="11">
        <text>[L-4-(L-arginin-2-N-yl)aspartate](n)-L-aspartate + L-arginine + ATP = [L-4-(L-arginin-2-N-yl)aspartate](n+1) + ADP + phosphate + H(+)</text>
        <dbReference type="Rhea" id="RHEA:23888"/>
        <dbReference type="Rhea" id="RHEA-COMP:13732"/>
        <dbReference type="Rhea" id="RHEA-COMP:13733"/>
        <dbReference type="ChEBI" id="CHEBI:15378"/>
        <dbReference type="ChEBI" id="CHEBI:30616"/>
        <dbReference type="ChEBI" id="CHEBI:32682"/>
        <dbReference type="ChEBI" id="CHEBI:43474"/>
        <dbReference type="ChEBI" id="CHEBI:137986"/>
        <dbReference type="ChEBI" id="CHEBI:137990"/>
        <dbReference type="ChEBI" id="CHEBI:456216"/>
        <dbReference type="EC" id="6.3.2.30"/>
    </reaction>
</comment>
<dbReference type="SUPFAM" id="SSF56059">
    <property type="entry name" value="Glutathione synthetase ATP-binding domain-like"/>
    <property type="match status" value="1"/>
</dbReference>
<dbReference type="PANTHER" id="PTHR23135">
    <property type="entry name" value="MUR LIGASE FAMILY MEMBER"/>
    <property type="match status" value="1"/>
</dbReference>
<comment type="caution">
    <text evidence="15">The sequence shown here is derived from an EMBL/GenBank/DDBJ whole genome shotgun (WGS) entry which is preliminary data.</text>
</comment>
<protein>
    <recommendedName>
        <fullName evidence="6">Cyanophycin synthetase</fullName>
        <ecNumber evidence="5">6.3.2.29</ecNumber>
        <ecNumber evidence="4">6.3.2.30</ecNumber>
    </recommendedName>
    <alternativeName>
        <fullName evidence="10">Cyanophycin synthase</fullName>
    </alternativeName>
</protein>
<dbReference type="SUPFAM" id="SSF53623">
    <property type="entry name" value="MurD-like peptide ligases, catalytic domain"/>
    <property type="match status" value="1"/>
</dbReference>
<dbReference type="InterPro" id="IPR036615">
    <property type="entry name" value="Mur_ligase_C_dom_sf"/>
</dbReference>
<dbReference type="InterPro" id="IPR036565">
    <property type="entry name" value="Mur-like_cat_sf"/>
</dbReference>
<organism evidence="15 16">
    <name type="scientific">Massilia timonae</name>
    <dbReference type="NCBI Taxonomy" id="47229"/>
    <lineage>
        <taxon>Bacteria</taxon>
        <taxon>Pseudomonadati</taxon>
        <taxon>Pseudomonadota</taxon>
        <taxon>Betaproteobacteria</taxon>
        <taxon>Burkholderiales</taxon>
        <taxon>Oxalobacteraceae</taxon>
        <taxon>Telluria group</taxon>
        <taxon>Massilia</taxon>
    </lineage>
</organism>
<dbReference type="EC" id="6.3.2.29" evidence="5"/>
<evidence type="ECO:0000256" key="11">
    <source>
        <dbReference type="ARBA" id="ARBA00048094"/>
    </source>
</evidence>
<dbReference type="Gene3D" id="3.30.470.20">
    <property type="entry name" value="ATP-grasp fold, B domain"/>
    <property type="match status" value="2"/>
</dbReference>
<dbReference type="SUPFAM" id="SSF53244">
    <property type="entry name" value="MurD-like peptide ligases, peptide-binding domain"/>
    <property type="match status" value="1"/>
</dbReference>
<evidence type="ECO:0000256" key="7">
    <source>
        <dbReference type="ARBA" id="ARBA00022598"/>
    </source>
</evidence>
<gene>
    <name evidence="15" type="primary">cphA</name>
    <name evidence="15" type="ORF">LO55_4311</name>
</gene>
<comment type="catalytic activity">
    <reaction evidence="12">
        <text>[L-4-(L-arginin-2-N-yl)aspartate](n) + L-aspartate + ATP = [L-4-(L-arginin-2-N-yl)aspartate](n)-L-aspartate + ADP + phosphate + H(+)</text>
        <dbReference type="Rhea" id="RHEA:13277"/>
        <dbReference type="Rhea" id="RHEA-COMP:13728"/>
        <dbReference type="Rhea" id="RHEA-COMP:13733"/>
        <dbReference type="ChEBI" id="CHEBI:15378"/>
        <dbReference type="ChEBI" id="CHEBI:29991"/>
        <dbReference type="ChEBI" id="CHEBI:30616"/>
        <dbReference type="ChEBI" id="CHEBI:43474"/>
        <dbReference type="ChEBI" id="CHEBI:137986"/>
        <dbReference type="ChEBI" id="CHEBI:137990"/>
        <dbReference type="ChEBI" id="CHEBI:456216"/>
        <dbReference type="EC" id="6.3.2.29"/>
    </reaction>
</comment>
<comment type="similarity">
    <text evidence="2">In the C-terminal section; belongs to the MurCDEF family.</text>
</comment>
<evidence type="ECO:0000256" key="5">
    <source>
        <dbReference type="ARBA" id="ARBA00013005"/>
    </source>
</evidence>
<dbReference type="InterPro" id="IPR044019">
    <property type="entry name" value="Cyanophycin_syn_N"/>
</dbReference>
<dbReference type="EC" id="6.3.2.30" evidence="4"/>
<dbReference type="GO" id="GO:0046872">
    <property type="term" value="F:metal ion binding"/>
    <property type="evidence" value="ECO:0007669"/>
    <property type="project" value="InterPro"/>
</dbReference>
<feature type="domain" description="ATP-grasp" evidence="14">
    <location>
        <begin position="221"/>
        <end position="474"/>
    </location>
</feature>
<evidence type="ECO:0000259" key="14">
    <source>
        <dbReference type="PROSITE" id="PS50975"/>
    </source>
</evidence>
<dbReference type="GO" id="GO:0071161">
    <property type="term" value="F:cyanophycin synthetase activity (L-arginine-adding)"/>
    <property type="evidence" value="ECO:0007669"/>
    <property type="project" value="UniProtKB-EC"/>
</dbReference>
<dbReference type="InterPro" id="IPR013651">
    <property type="entry name" value="ATP-grasp_RimK-type"/>
</dbReference>
<dbReference type="Gene3D" id="3.40.1190.10">
    <property type="entry name" value="Mur-like, catalytic domain"/>
    <property type="match status" value="1"/>
</dbReference>
<dbReference type="Pfam" id="PF18921">
    <property type="entry name" value="Cyanophycin_syn"/>
    <property type="match status" value="1"/>
</dbReference>
<comment type="function">
    <text evidence="1">Catalyzes the ATP-dependent polymerization of arginine and aspartate to multi-L-arginyl-poly-L-aspartic acid (cyanophycin; a water-insoluble reserve polymer).</text>
</comment>
<dbReference type="InterPro" id="IPR004101">
    <property type="entry name" value="Mur_ligase_C"/>
</dbReference>
<dbReference type="PROSITE" id="PS50975">
    <property type="entry name" value="ATP_GRASP"/>
    <property type="match status" value="1"/>
</dbReference>
<dbReference type="Pfam" id="PF08443">
    <property type="entry name" value="RimK"/>
    <property type="match status" value="1"/>
</dbReference>
<name>A0A1S2NF78_9BURK</name>
<dbReference type="EMBL" id="JRYB01000001">
    <property type="protein sequence ID" value="OIJ43344.1"/>
    <property type="molecule type" value="Genomic_DNA"/>
</dbReference>
<keyword evidence="8 13" id="KW-0547">Nucleotide-binding</keyword>
<evidence type="ECO:0000256" key="8">
    <source>
        <dbReference type="ARBA" id="ARBA00022741"/>
    </source>
</evidence>
<dbReference type="AlphaFoldDB" id="A0A1S2NF78"/>
<dbReference type="InterPro" id="IPR013221">
    <property type="entry name" value="Mur_ligase_cen"/>
</dbReference>
<dbReference type="Pfam" id="PF08245">
    <property type="entry name" value="Mur_ligase_M"/>
    <property type="match status" value="1"/>
</dbReference>
<keyword evidence="7 15" id="KW-0436">Ligase</keyword>
<evidence type="ECO:0000313" key="15">
    <source>
        <dbReference type="EMBL" id="OIJ43344.1"/>
    </source>
</evidence>
<evidence type="ECO:0000313" key="16">
    <source>
        <dbReference type="Proteomes" id="UP000180246"/>
    </source>
</evidence>
<accession>A0A1S2NF78</accession>
<dbReference type="Gene3D" id="3.90.190.20">
    <property type="entry name" value="Mur ligase, C-terminal domain"/>
    <property type="match status" value="1"/>
</dbReference>
<evidence type="ECO:0000256" key="10">
    <source>
        <dbReference type="ARBA" id="ARBA00031353"/>
    </source>
</evidence>
<dbReference type="NCBIfam" id="NF010623">
    <property type="entry name" value="PRK14016.1"/>
    <property type="match status" value="1"/>
</dbReference>
<proteinExistence type="inferred from homology"/>
<reference evidence="15 16" key="1">
    <citation type="submission" date="2014-10" db="EMBL/GenBank/DDBJ databases">
        <authorList>
            <person name="Seo M.-J."/>
            <person name="Seok Y.J."/>
            <person name="Cha I.-T."/>
        </authorList>
    </citation>
    <scope>NUCLEOTIDE SEQUENCE [LARGE SCALE GENOMIC DNA]</scope>
    <source>
        <strain evidence="15 16">NEU</strain>
    </source>
</reference>
<dbReference type="Proteomes" id="UP000180246">
    <property type="component" value="Unassembled WGS sequence"/>
</dbReference>
<evidence type="ECO:0000256" key="6">
    <source>
        <dbReference type="ARBA" id="ARBA00022036"/>
    </source>
</evidence>
<evidence type="ECO:0000256" key="3">
    <source>
        <dbReference type="ARBA" id="ARBA00011738"/>
    </source>
</evidence>
<keyword evidence="9 13" id="KW-0067">ATP-binding</keyword>
<comment type="subunit">
    <text evidence="3">Homodimer.</text>
</comment>
<evidence type="ECO:0000256" key="13">
    <source>
        <dbReference type="PROSITE-ProRule" id="PRU00409"/>
    </source>
</evidence>
<dbReference type="NCBIfam" id="TIGR02068">
    <property type="entry name" value="cya_phycin_syn"/>
    <property type="match status" value="1"/>
</dbReference>
<evidence type="ECO:0000256" key="1">
    <source>
        <dbReference type="ARBA" id="ARBA00003184"/>
    </source>
</evidence>
<dbReference type="RefSeq" id="WP_071363020.1">
    <property type="nucleotide sequence ID" value="NZ_JRYB01000001.1"/>
</dbReference>